<dbReference type="EMBL" id="JXJT01000025">
    <property type="protein sequence ID" value="PCS01078.1"/>
    <property type="molecule type" value="Genomic_DNA"/>
</dbReference>
<sequence length="227" mass="25507">MQMLETKNLGFWYQNPADTLFKDVNLKFEAGKMYAILGKSGSGKTTFLSLISGLDSAKEGEILYNDTSLAKIGLTKFRKHNLAIVFQAYNLFTYMSAYQNVDSALEISGVKKDNQREFITESLKSVGITEDLQHKKVSQLSGGQQQRVAIVRAMVTGADIIVADEPTGNLDEETGREIINLFEKIAHEQKKIVILVTHDLDIAKRSDVTYELRDKVFHKRVKEVTQA</sequence>
<feature type="domain" description="ABC transporter" evidence="5">
    <location>
        <begin position="4"/>
        <end position="227"/>
    </location>
</feature>
<evidence type="ECO:0000259" key="5">
    <source>
        <dbReference type="PROSITE" id="PS50893"/>
    </source>
</evidence>
<dbReference type="GO" id="GO:0005524">
    <property type="term" value="F:ATP binding"/>
    <property type="evidence" value="ECO:0007669"/>
    <property type="project" value="UniProtKB-KW"/>
</dbReference>
<dbReference type="Proteomes" id="UP000218979">
    <property type="component" value="Unassembled WGS sequence"/>
</dbReference>
<dbReference type="PROSITE" id="PS00211">
    <property type="entry name" value="ABC_TRANSPORTER_1"/>
    <property type="match status" value="1"/>
</dbReference>
<dbReference type="CDD" id="cd03255">
    <property type="entry name" value="ABC_MJ0796_LolCDE_FtsE"/>
    <property type="match status" value="1"/>
</dbReference>
<evidence type="ECO:0000313" key="6">
    <source>
        <dbReference type="EMBL" id="PCS01078.1"/>
    </source>
</evidence>
<dbReference type="SMART" id="SM00382">
    <property type="entry name" value="AAA"/>
    <property type="match status" value="1"/>
</dbReference>
<dbReference type="InterPro" id="IPR017871">
    <property type="entry name" value="ABC_transporter-like_CS"/>
</dbReference>
<dbReference type="InterPro" id="IPR027417">
    <property type="entry name" value="P-loop_NTPase"/>
</dbReference>
<comment type="similarity">
    <text evidence="1">Belongs to the ABC transporter superfamily.</text>
</comment>
<evidence type="ECO:0000256" key="2">
    <source>
        <dbReference type="ARBA" id="ARBA00022448"/>
    </source>
</evidence>
<keyword evidence="2" id="KW-0813">Transport</keyword>
<reference evidence="6 7" key="1">
    <citation type="submission" date="2014-12" db="EMBL/GenBank/DDBJ databases">
        <title>Draft genome sequences of 10 type strains of Lactococcus.</title>
        <authorList>
            <person name="Sun Z."/>
            <person name="Zhong Z."/>
            <person name="Liu W."/>
            <person name="Zhang W."/>
            <person name="Zhang H."/>
        </authorList>
    </citation>
    <scope>NUCLEOTIDE SEQUENCE [LARGE SCALE GENOMIC DNA]</scope>
    <source>
        <strain evidence="6 7">DSM 22330</strain>
    </source>
</reference>
<evidence type="ECO:0000256" key="1">
    <source>
        <dbReference type="ARBA" id="ARBA00005417"/>
    </source>
</evidence>
<evidence type="ECO:0000313" key="7">
    <source>
        <dbReference type="Proteomes" id="UP000218979"/>
    </source>
</evidence>
<comment type="caution">
    <text evidence="6">The sequence shown here is derived from an EMBL/GenBank/DDBJ whole genome shotgun (WGS) entry which is preliminary data.</text>
</comment>
<accession>A0ABX4I4U5</accession>
<protein>
    <submittedName>
        <fullName evidence="6">ABC transporter ATP-binding protein</fullName>
    </submittedName>
</protein>
<organism evidence="6 7">
    <name type="scientific">Pseudolactococcus chungangensis CAU 28 = DSM 22330</name>
    <dbReference type="NCBI Taxonomy" id="1122154"/>
    <lineage>
        <taxon>Bacteria</taxon>
        <taxon>Bacillati</taxon>
        <taxon>Bacillota</taxon>
        <taxon>Bacilli</taxon>
        <taxon>Lactobacillales</taxon>
        <taxon>Streptococcaceae</taxon>
        <taxon>Pseudolactococcus</taxon>
    </lineage>
</organism>
<proteinExistence type="inferred from homology"/>
<dbReference type="PROSITE" id="PS50893">
    <property type="entry name" value="ABC_TRANSPORTER_2"/>
    <property type="match status" value="1"/>
</dbReference>
<evidence type="ECO:0000256" key="4">
    <source>
        <dbReference type="ARBA" id="ARBA00022840"/>
    </source>
</evidence>
<dbReference type="InterPro" id="IPR017911">
    <property type="entry name" value="MacB-like_ATP-bd"/>
</dbReference>
<keyword evidence="4 6" id="KW-0067">ATP-binding</keyword>
<dbReference type="InterPro" id="IPR003593">
    <property type="entry name" value="AAA+_ATPase"/>
</dbReference>
<dbReference type="PANTHER" id="PTHR42798:SF6">
    <property type="entry name" value="CELL DIVISION ATP-BINDING PROTEIN FTSE"/>
    <property type="match status" value="1"/>
</dbReference>
<dbReference type="Gene3D" id="3.40.50.300">
    <property type="entry name" value="P-loop containing nucleotide triphosphate hydrolases"/>
    <property type="match status" value="1"/>
</dbReference>
<name>A0ABX4I4U5_9LACT</name>
<dbReference type="Pfam" id="PF00005">
    <property type="entry name" value="ABC_tran"/>
    <property type="match status" value="1"/>
</dbReference>
<gene>
    <name evidence="6" type="ORF">RR45_GL001172</name>
</gene>
<dbReference type="InterPro" id="IPR003439">
    <property type="entry name" value="ABC_transporter-like_ATP-bd"/>
</dbReference>
<dbReference type="PANTHER" id="PTHR42798">
    <property type="entry name" value="LIPOPROTEIN-RELEASING SYSTEM ATP-BINDING PROTEIN LOLD"/>
    <property type="match status" value="1"/>
</dbReference>
<keyword evidence="7" id="KW-1185">Reference proteome</keyword>
<keyword evidence="3" id="KW-0547">Nucleotide-binding</keyword>
<evidence type="ECO:0000256" key="3">
    <source>
        <dbReference type="ARBA" id="ARBA00022741"/>
    </source>
</evidence>
<dbReference type="SUPFAM" id="SSF52540">
    <property type="entry name" value="P-loop containing nucleoside triphosphate hydrolases"/>
    <property type="match status" value="1"/>
</dbReference>